<name>A0A438IAP2_VITVI</name>
<gene>
    <name evidence="1" type="ORF">CK203_043369</name>
</gene>
<evidence type="ECO:0000313" key="2">
    <source>
        <dbReference type="Proteomes" id="UP000288805"/>
    </source>
</evidence>
<organism evidence="1 2">
    <name type="scientific">Vitis vinifera</name>
    <name type="common">Grape</name>
    <dbReference type="NCBI Taxonomy" id="29760"/>
    <lineage>
        <taxon>Eukaryota</taxon>
        <taxon>Viridiplantae</taxon>
        <taxon>Streptophyta</taxon>
        <taxon>Embryophyta</taxon>
        <taxon>Tracheophyta</taxon>
        <taxon>Spermatophyta</taxon>
        <taxon>Magnoliopsida</taxon>
        <taxon>eudicotyledons</taxon>
        <taxon>Gunneridae</taxon>
        <taxon>Pentapetalae</taxon>
        <taxon>rosids</taxon>
        <taxon>Vitales</taxon>
        <taxon>Vitaceae</taxon>
        <taxon>Viteae</taxon>
        <taxon>Vitis</taxon>
    </lineage>
</organism>
<sequence>MLGVKLKLHYDEDDDGDGDGDEDADDKAFFFSCFRFIDAFSSSSIIVFIT</sequence>
<protein>
    <submittedName>
        <fullName evidence="1">Uncharacterized protein</fullName>
    </submittedName>
</protein>
<dbReference type="EMBL" id="QGNW01000127">
    <property type="protein sequence ID" value="RVW93788.1"/>
    <property type="molecule type" value="Genomic_DNA"/>
</dbReference>
<dbReference type="Proteomes" id="UP000288805">
    <property type="component" value="Unassembled WGS sequence"/>
</dbReference>
<proteinExistence type="predicted"/>
<dbReference type="AlphaFoldDB" id="A0A438IAP2"/>
<evidence type="ECO:0000313" key="1">
    <source>
        <dbReference type="EMBL" id="RVW93788.1"/>
    </source>
</evidence>
<reference evidence="1 2" key="1">
    <citation type="journal article" date="2018" name="PLoS Genet.">
        <title>Population sequencing reveals clonal diversity and ancestral inbreeding in the grapevine cultivar Chardonnay.</title>
        <authorList>
            <person name="Roach M.J."/>
            <person name="Johnson D.L."/>
            <person name="Bohlmann J."/>
            <person name="van Vuuren H.J."/>
            <person name="Jones S.J."/>
            <person name="Pretorius I.S."/>
            <person name="Schmidt S.A."/>
            <person name="Borneman A.R."/>
        </authorList>
    </citation>
    <scope>NUCLEOTIDE SEQUENCE [LARGE SCALE GENOMIC DNA]</scope>
    <source>
        <strain evidence="2">cv. Chardonnay</strain>
        <tissue evidence="1">Leaf</tissue>
    </source>
</reference>
<comment type="caution">
    <text evidence="1">The sequence shown here is derived from an EMBL/GenBank/DDBJ whole genome shotgun (WGS) entry which is preliminary data.</text>
</comment>
<accession>A0A438IAP2</accession>